<evidence type="ECO:0000259" key="1">
    <source>
        <dbReference type="Pfam" id="PF13842"/>
    </source>
</evidence>
<gene>
    <name evidence="2" type="ORF">QE152_g24339</name>
</gene>
<dbReference type="InterPro" id="IPR032718">
    <property type="entry name" value="PGBD4_Znf_C"/>
</dbReference>
<dbReference type="PANTHER" id="PTHR39953:SF1">
    <property type="entry name" value="RE54151P"/>
    <property type="match status" value="1"/>
</dbReference>
<reference evidence="2 3" key="1">
    <citation type="journal article" date="2024" name="BMC Genomics">
        <title>De novo assembly and annotation of Popillia japonica's genome with initial clues to its potential as an invasive pest.</title>
        <authorList>
            <person name="Cucini C."/>
            <person name="Boschi S."/>
            <person name="Funari R."/>
            <person name="Cardaioli E."/>
            <person name="Iannotti N."/>
            <person name="Marturano G."/>
            <person name="Paoli F."/>
            <person name="Bruttini M."/>
            <person name="Carapelli A."/>
            <person name="Frati F."/>
            <person name="Nardi F."/>
        </authorList>
    </citation>
    <scope>NUCLEOTIDE SEQUENCE [LARGE SCALE GENOMIC DNA]</scope>
    <source>
        <strain evidence="2">DMR45628</strain>
    </source>
</reference>
<protein>
    <submittedName>
        <fullName evidence="2">DDE Tnp 1-like zinc-ribbon</fullName>
    </submittedName>
</protein>
<dbReference type="AlphaFoldDB" id="A0AAW1KG31"/>
<proteinExistence type="predicted"/>
<sequence length="162" mass="18209">MAAKGFVKASTNNLPSVDMFMVMDYIKRDECFNSAEIRGAKAAIIRSKNYVVCLTVDEANESIVSVECKDCAAAAAPLWHELRYGRITASKLFEIAHCKTPEGTLVESILGAYKKLEKRVRCRVCSQNKKRKQTWYICDSCTDEKNNPVGLCVKCFPVYHNV</sequence>
<comment type="caution">
    <text evidence="2">The sequence shown here is derived from an EMBL/GenBank/DDBJ whole genome shotgun (WGS) entry which is preliminary data.</text>
</comment>
<dbReference type="EMBL" id="JASPKY010000246">
    <property type="protein sequence ID" value="KAK9717166.1"/>
    <property type="molecule type" value="Genomic_DNA"/>
</dbReference>
<dbReference type="PANTHER" id="PTHR39953">
    <property type="entry name" value="RE54151P"/>
    <property type="match status" value="1"/>
</dbReference>
<evidence type="ECO:0000313" key="3">
    <source>
        <dbReference type="Proteomes" id="UP001458880"/>
    </source>
</evidence>
<organism evidence="2 3">
    <name type="scientific">Popillia japonica</name>
    <name type="common">Japanese beetle</name>
    <dbReference type="NCBI Taxonomy" id="7064"/>
    <lineage>
        <taxon>Eukaryota</taxon>
        <taxon>Metazoa</taxon>
        <taxon>Ecdysozoa</taxon>
        <taxon>Arthropoda</taxon>
        <taxon>Hexapoda</taxon>
        <taxon>Insecta</taxon>
        <taxon>Pterygota</taxon>
        <taxon>Neoptera</taxon>
        <taxon>Endopterygota</taxon>
        <taxon>Coleoptera</taxon>
        <taxon>Polyphaga</taxon>
        <taxon>Scarabaeiformia</taxon>
        <taxon>Scarabaeidae</taxon>
        <taxon>Rutelinae</taxon>
        <taxon>Popillia</taxon>
    </lineage>
</organism>
<keyword evidence="3" id="KW-1185">Reference proteome</keyword>
<dbReference type="Proteomes" id="UP001458880">
    <property type="component" value="Unassembled WGS sequence"/>
</dbReference>
<feature type="domain" description="PiggyBac transposable element-derived protein 4 C-terminal zinc-finger" evidence="1">
    <location>
        <begin position="115"/>
        <end position="160"/>
    </location>
</feature>
<dbReference type="Pfam" id="PF13842">
    <property type="entry name" value="zf-Tnp_2"/>
    <property type="match status" value="1"/>
</dbReference>
<evidence type="ECO:0000313" key="2">
    <source>
        <dbReference type="EMBL" id="KAK9717166.1"/>
    </source>
</evidence>
<name>A0AAW1KG31_POPJA</name>
<accession>A0AAW1KG31</accession>